<accession>A0A1G6U991</accession>
<dbReference type="InterPro" id="IPR053876">
    <property type="entry name" value="Phage_int_M"/>
</dbReference>
<proteinExistence type="inferred from homology"/>
<sequence>MGQLTDLKVKNAEHCAKDYWLPDGDGLYLRVRPTRKIWVYRYMRDGKNIKLSLGRYPIVSLAAARRKAREEMRRREDGIDPQKARREKREQEQAARLNTFELVAREWHKASEKDRQWSAGYAEKIIRYLELHVFPWVGRLPVEEIKPTEVVRCLHRIKERGNLETAMRVRETIQHVYQYAVDTGILEPAKNFVNGRTGGLPAVRSRHYPAITDPQQLGQLLRDIRAYNGHVITRAALQLAPLLFQRPGQLRFAHWENIDLDDAVWICPPEKMKMREWKKRDSRTPAHVVPLPSQAMEILRDLHPLTGPKGPIFRSVAKRSEATRYMSENTVNSALRTLGYDTKEQITGHGFRATARTLIREYLGWDREVIERHLAHASSEELGDSYDRATFLEQRREMVQDWANFLDELAAGSVPKPARTLRLVSRTA</sequence>
<dbReference type="PANTHER" id="PTHR30629:SF2">
    <property type="entry name" value="PROPHAGE INTEGRASE INTS-RELATED"/>
    <property type="match status" value="1"/>
</dbReference>
<evidence type="ECO:0000259" key="6">
    <source>
        <dbReference type="PROSITE" id="PS51898"/>
    </source>
</evidence>
<evidence type="ECO:0000256" key="3">
    <source>
        <dbReference type="ARBA" id="ARBA00023125"/>
    </source>
</evidence>
<dbReference type="EMBL" id="FMYQ01000018">
    <property type="protein sequence ID" value="SDD37794.1"/>
    <property type="molecule type" value="Genomic_DNA"/>
</dbReference>
<evidence type="ECO:0000313" key="8">
    <source>
        <dbReference type="Proteomes" id="UP000198908"/>
    </source>
</evidence>
<evidence type="ECO:0000256" key="4">
    <source>
        <dbReference type="ARBA" id="ARBA00023172"/>
    </source>
</evidence>
<comment type="similarity">
    <text evidence="1">Belongs to the 'phage' integrase family.</text>
</comment>
<dbReference type="AlphaFoldDB" id="A0A1G6U991"/>
<dbReference type="Gene3D" id="3.30.160.390">
    <property type="entry name" value="Integrase, DNA-binding domain"/>
    <property type="match status" value="1"/>
</dbReference>
<gene>
    <name evidence="7" type="ORF">SAMN05421548_118116</name>
</gene>
<keyword evidence="4" id="KW-0233">DNA recombination</keyword>
<dbReference type="Pfam" id="PF22022">
    <property type="entry name" value="Phage_int_M"/>
    <property type="match status" value="1"/>
</dbReference>
<dbReference type="GO" id="GO:0015074">
    <property type="term" value="P:DNA integration"/>
    <property type="evidence" value="ECO:0007669"/>
    <property type="project" value="UniProtKB-KW"/>
</dbReference>
<evidence type="ECO:0000256" key="5">
    <source>
        <dbReference type="SAM" id="MobiDB-lite"/>
    </source>
</evidence>
<name>A0A1G6U991_9BURK</name>
<dbReference type="PANTHER" id="PTHR30629">
    <property type="entry name" value="PROPHAGE INTEGRASE"/>
    <property type="match status" value="1"/>
</dbReference>
<dbReference type="STRING" id="416944.SAMN05421548_118116"/>
<dbReference type="InterPro" id="IPR038488">
    <property type="entry name" value="Integrase_DNA-bd_sf"/>
</dbReference>
<dbReference type="InterPro" id="IPR025166">
    <property type="entry name" value="Integrase_DNA_bind_dom"/>
</dbReference>
<dbReference type="Gene3D" id="1.10.150.130">
    <property type="match status" value="1"/>
</dbReference>
<dbReference type="RefSeq" id="WP_091999992.1">
    <property type="nucleotide sequence ID" value="NZ_FMYQ01000018.1"/>
</dbReference>
<dbReference type="InterPro" id="IPR013762">
    <property type="entry name" value="Integrase-like_cat_sf"/>
</dbReference>
<dbReference type="Gene3D" id="1.10.443.10">
    <property type="entry name" value="Intergrase catalytic core"/>
    <property type="match status" value="1"/>
</dbReference>
<keyword evidence="3" id="KW-0238">DNA-binding</keyword>
<dbReference type="Proteomes" id="UP000198908">
    <property type="component" value="Unassembled WGS sequence"/>
</dbReference>
<dbReference type="OrthoDB" id="9775880at2"/>
<dbReference type="Pfam" id="PF00589">
    <property type="entry name" value="Phage_integrase"/>
    <property type="match status" value="1"/>
</dbReference>
<feature type="region of interest" description="Disordered" evidence="5">
    <location>
        <begin position="70"/>
        <end position="91"/>
    </location>
</feature>
<dbReference type="PROSITE" id="PS51898">
    <property type="entry name" value="TYR_RECOMBINASE"/>
    <property type="match status" value="1"/>
</dbReference>
<keyword evidence="2" id="KW-0229">DNA integration</keyword>
<evidence type="ECO:0000256" key="1">
    <source>
        <dbReference type="ARBA" id="ARBA00008857"/>
    </source>
</evidence>
<protein>
    <submittedName>
        <fullName evidence="7">Integrase</fullName>
    </submittedName>
</protein>
<evidence type="ECO:0000313" key="7">
    <source>
        <dbReference type="EMBL" id="SDD37794.1"/>
    </source>
</evidence>
<dbReference type="InterPro" id="IPR011010">
    <property type="entry name" value="DNA_brk_join_enz"/>
</dbReference>
<keyword evidence="8" id="KW-1185">Reference proteome</keyword>
<feature type="domain" description="Tyr recombinase" evidence="6">
    <location>
        <begin position="207"/>
        <end position="399"/>
    </location>
</feature>
<dbReference type="InterPro" id="IPR010998">
    <property type="entry name" value="Integrase_recombinase_N"/>
</dbReference>
<organism evidence="7 8">
    <name type="scientific">Paraburkholderia lycopersici</name>
    <dbReference type="NCBI Taxonomy" id="416944"/>
    <lineage>
        <taxon>Bacteria</taxon>
        <taxon>Pseudomonadati</taxon>
        <taxon>Pseudomonadota</taxon>
        <taxon>Betaproteobacteria</taxon>
        <taxon>Burkholderiales</taxon>
        <taxon>Burkholderiaceae</taxon>
        <taxon>Paraburkholderia</taxon>
    </lineage>
</organism>
<dbReference type="InterPro" id="IPR002104">
    <property type="entry name" value="Integrase_catalytic"/>
</dbReference>
<dbReference type="InterPro" id="IPR050808">
    <property type="entry name" value="Phage_Integrase"/>
</dbReference>
<evidence type="ECO:0000256" key="2">
    <source>
        <dbReference type="ARBA" id="ARBA00022908"/>
    </source>
</evidence>
<dbReference type="SUPFAM" id="SSF56349">
    <property type="entry name" value="DNA breaking-rejoining enzymes"/>
    <property type="match status" value="1"/>
</dbReference>
<dbReference type="CDD" id="cd00801">
    <property type="entry name" value="INT_P4_C"/>
    <property type="match status" value="1"/>
</dbReference>
<reference evidence="8" key="1">
    <citation type="submission" date="2016-09" db="EMBL/GenBank/DDBJ databases">
        <authorList>
            <person name="Varghese N."/>
            <person name="Submissions S."/>
        </authorList>
    </citation>
    <scope>NUCLEOTIDE SEQUENCE [LARGE SCALE GENOMIC DNA]</scope>
    <source>
        <strain evidence="8">TNe-862</strain>
    </source>
</reference>
<dbReference type="GO" id="GO:0006310">
    <property type="term" value="P:DNA recombination"/>
    <property type="evidence" value="ECO:0007669"/>
    <property type="project" value="UniProtKB-KW"/>
</dbReference>
<dbReference type="Pfam" id="PF13356">
    <property type="entry name" value="Arm-DNA-bind_3"/>
    <property type="match status" value="1"/>
</dbReference>
<dbReference type="GO" id="GO:0003677">
    <property type="term" value="F:DNA binding"/>
    <property type="evidence" value="ECO:0007669"/>
    <property type="project" value="UniProtKB-KW"/>
</dbReference>